<evidence type="ECO:0008006" key="8">
    <source>
        <dbReference type="Google" id="ProtNLM"/>
    </source>
</evidence>
<dbReference type="STRING" id="1123024.GCA_000423625_04842"/>
<protein>
    <recommendedName>
        <fullName evidence="8">Resuscitation-promoting factor core lysozyme-like domain-containing protein</fullName>
    </recommendedName>
</protein>
<dbReference type="Proteomes" id="UP000321328">
    <property type="component" value="Unassembled WGS sequence"/>
</dbReference>
<evidence type="ECO:0000313" key="7">
    <source>
        <dbReference type="Proteomes" id="UP000321328"/>
    </source>
</evidence>
<feature type="domain" description="Resuscitation-promoting factor core lysozyme-like" evidence="4">
    <location>
        <begin position="253"/>
        <end position="329"/>
    </location>
</feature>
<feature type="compositionally biased region" description="Low complexity" evidence="3">
    <location>
        <begin position="202"/>
        <end position="213"/>
    </location>
</feature>
<accession>A0A511D7L1</accession>
<comment type="similarity">
    <text evidence="1">Belongs to the transglycosylase family. Rpf subfamily.</text>
</comment>
<sequence>MAVVLLGVAVLALLTGRAGMVIRTVAGIPTPSCGDATCPRPPARPVDARLVAAADEAPGRWRDVRRAAYRAFLGGAAGSAETGGLGHLGSLLGSRPHWRAVADQRILTGDVGTGAERLVASVADDGSYLMAYTATGRDIEVDLDALSGERVRPWWYDPRTGEAMELADLPSRGRALFRTPDGGAGRDWVLVLDDVEAGFGRPGAAASGDGSATPSPPPSSAPPAPRPSSAPPPSSVPPPAAAPPAPAPAPPAPDEAVWDRLAQCESSGNWSINTGNGYFGGLQFAAATWRAYGGTAYAPTADLATREQQIAVARKVRDDRGGYGSWPACERKVLTGLGPDARPK</sequence>
<proteinExistence type="inferred from homology"/>
<dbReference type="SUPFAM" id="SSF53955">
    <property type="entry name" value="Lysozyme-like"/>
    <property type="match status" value="1"/>
</dbReference>
<comment type="caution">
    <text evidence="6">The sequence shown here is derived from an EMBL/GenBank/DDBJ whole genome shotgun (WGS) entry which is preliminary data.</text>
</comment>
<evidence type="ECO:0000313" key="6">
    <source>
        <dbReference type="EMBL" id="GEL20795.1"/>
    </source>
</evidence>
<feature type="region of interest" description="Disordered" evidence="3">
    <location>
        <begin position="201"/>
        <end position="254"/>
    </location>
</feature>
<dbReference type="InterPro" id="IPR010618">
    <property type="entry name" value="RPF"/>
</dbReference>
<evidence type="ECO:0000256" key="1">
    <source>
        <dbReference type="ARBA" id="ARBA00010830"/>
    </source>
</evidence>
<evidence type="ECO:0000256" key="3">
    <source>
        <dbReference type="SAM" id="MobiDB-lite"/>
    </source>
</evidence>
<evidence type="ECO:0000259" key="5">
    <source>
        <dbReference type="Pfam" id="PF12904"/>
    </source>
</evidence>
<dbReference type="Gene3D" id="1.10.530.10">
    <property type="match status" value="1"/>
</dbReference>
<feature type="domain" description="Putative collagen-binding" evidence="5">
    <location>
        <begin position="101"/>
        <end position="193"/>
    </location>
</feature>
<organism evidence="6 7">
    <name type="scientific">Pseudonocardia asaccharolytica DSM 44247 = NBRC 16224</name>
    <dbReference type="NCBI Taxonomy" id="1123024"/>
    <lineage>
        <taxon>Bacteria</taxon>
        <taxon>Bacillati</taxon>
        <taxon>Actinomycetota</taxon>
        <taxon>Actinomycetes</taxon>
        <taxon>Pseudonocardiales</taxon>
        <taxon>Pseudonocardiaceae</taxon>
        <taxon>Pseudonocardia</taxon>
    </lineage>
</organism>
<dbReference type="Pfam" id="PF06737">
    <property type="entry name" value="Transglycosylas"/>
    <property type="match status" value="1"/>
</dbReference>
<dbReference type="GO" id="GO:0016787">
    <property type="term" value="F:hydrolase activity"/>
    <property type="evidence" value="ECO:0007669"/>
    <property type="project" value="UniProtKB-KW"/>
</dbReference>
<dbReference type="EMBL" id="BJVI01000093">
    <property type="protein sequence ID" value="GEL20795.1"/>
    <property type="molecule type" value="Genomic_DNA"/>
</dbReference>
<dbReference type="AlphaFoldDB" id="A0A511D7L1"/>
<dbReference type="InterPro" id="IPR023346">
    <property type="entry name" value="Lysozyme-like_dom_sf"/>
</dbReference>
<gene>
    <name evidence="6" type="ORF">PA7_46320</name>
</gene>
<dbReference type="CDD" id="cd13925">
    <property type="entry name" value="RPF"/>
    <property type="match status" value="1"/>
</dbReference>
<keyword evidence="7" id="KW-1185">Reference proteome</keyword>
<keyword evidence="2" id="KW-0378">Hydrolase</keyword>
<name>A0A511D7L1_9PSEU</name>
<evidence type="ECO:0000256" key="2">
    <source>
        <dbReference type="ARBA" id="ARBA00022801"/>
    </source>
</evidence>
<dbReference type="Pfam" id="PF12904">
    <property type="entry name" value="Collagen_bind_2"/>
    <property type="match status" value="1"/>
</dbReference>
<evidence type="ECO:0000259" key="4">
    <source>
        <dbReference type="Pfam" id="PF06737"/>
    </source>
</evidence>
<dbReference type="InterPro" id="IPR024749">
    <property type="entry name" value="Collagen-bd_put"/>
</dbReference>
<reference evidence="6 7" key="1">
    <citation type="submission" date="2019-07" db="EMBL/GenBank/DDBJ databases">
        <title>Whole genome shotgun sequence of Pseudonocardia asaccharolytica NBRC 16224.</title>
        <authorList>
            <person name="Hosoyama A."/>
            <person name="Uohara A."/>
            <person name="Ohji S."/>
            <person name="Ichikawa N."/>
        </authorList>
    </citation>
    <scope>NUCLEOTIDE SEQUENCE [LARGE SCALE GENOMIC DNA]</scope>
    <source>
        <strain evidence="6 7">NBRC 16224</strain>
    </source>
</reference>
<feature type="compositionally biased region" description="Pro residues" evidence="3">
    <location>
        <begin position="214"/>
        <end position="253"/>
    </location>
</feature>